<sequence>MVSTRSEQTLDPRFTDPAQPRGFPGLPPGWRTDRETFRTADDEIDLFCATHRRQDVRGHRALVVLHGLGEHGGRYMHVPHYVRSDIDWVSCPDQRGHGRSGGLRGDVARFDILADDFASVIRRTDRIVKEACGGRSEIHVLAHSLGGHVALRALFRHPELARVPVQSVSLSAPFLAIKQRVPWIRKAAARSISRIWGTLQMGTGLDASLISHDPEVVNSYRSDPLVHDRITPRFFTSMIAAFEDTLGRNGGFDIPTQFLVPMDDRIVDSQVTANFFERLQTPAKRLATYEGFYHEILNEIERVRPFQDVVAWIHSRHGHD</sequence>
<dbReference type="EMBL" id="VBOS01000437">
    <property type="protein sequence ID" value="TMQ49830.1"/>
    <property type="molecule type" value="Genomic_DNA"/>
</dbReference>
<feature type="domain" description="Serine aminopeptidase S33" evidence="2">
    <location>
        <begin position="60"/>
        <end position="300"/>
    </location>
</feature>
<accession>A0A538SEP6</accession>
<dbReference type="Gene3D" id="3.40.50.1820">
    <property type="entry name" value="alpha/beta hydrolase"/>
    <property type="match status" value="1"/>
</dbReference>
<proteinExistence type="predicted"/>
<dbReference type="InterPro" id="IPR022742">
    <property type="entry name" value="Hydrolase_4"/>
</dbReference>
<organism evidence="3 4">
    <name type="scientific">Eiseniibacteriota bacterium</name>
    <dbReference type="NCBI Taxonomy" id="2212470"/>
    <lineage>
        <taxon>Bacteria</taxon>
        <taxon>Candidatus Eiseniibacteriota</taxon>
    </lineage>
</organism>
<dbReference type="InterPro" id="IPR051044">
    <property type="entry name" value="MAG_DAG_Lipase"/>
</dbReference>
<dbReference type="PANTHER" id="PTHR11614">
    <property type="entry name" value="PHOSPHOLIPASE-RELATED"/>
    <property type="match status" value="1"/>
</dbReference>
<evidence type="ECO:0000313" key="3">
    <source>
        <dbReference type="EMBL" id="TMQ49830.1"/>
    </source>
</evidence>
<evidence type="ECO:0000259" key="2">
    <source>
        <dbReference type="Pfam" id="PF12146"/>
    </source>
</evidence>
<dbReference type="Pfam" id="PF12146">
    <property type="entry name" value="Hydrolase_4"/>
    <property type="match status" value="1"/>
</dbReference>
<dbReference type="SUPFAM" id="SSF53474">
    <property type="entry name" value="alpha/beta-Hydrolases"/>
    <property type="match status" value="1"/>
</dbReference>
<reference evidence="3 4" key="1">
    <citation type="journal article" date="2019" name="Nat. Microbiol.">
        <title>Mediterranean grassland soil C-N compound turnover is dependent on rainfall and depth, and is mediated by genomically divergent microorganisms.</title>
        <authorList>
            <person name="Diamond S."/>
            <person name="Andeer P.F."/>
            <person name="Li Z."/>
            <person name="Crits-Christoph A."/>
            <person name="Burstein D."/>
            <person name="Anantharaman K."/>
            <person name="Lane K.R."/>
            <person name="Thomas B.C."/>
            <person name="Pan C."/>
            <person name="Northen T.R."/>
            <person name="Banfield J.F."/>
        </authorList>
    </citation>
    <scope>NUCLEOTIDE SEQUENCE [LARGE SCALE GENOMIC DNA]</scope>
    <source>
        <strain evidence="3">WS_2</strain>
    </source>
</reference>
<name>A0A538SEP6_UNCEI</name>
<feature type="region of interest" description="Disordered" evidence="1">
    <location>
        <begin position="1"/>
        <end position="31"/>
    </location>
</feature>
<comment type="caution">
    <text evidence="3">The sequence shown here is derived from an EMBL/GenBank/DDBJ whole genome shotgun (WGS) entry which is preliminary data.</text>
</comment>
<protein>
    <submittedName>
        <fullName evidence="3">Lysophospholipase</fullName>
    </submittedName>
</protein>
<evidence type="ECO:0000256" key="1">
    <source>
        <dbReference type="SAM" id="MobiDB-lite"/>
    </source>
</evidence>
<dbReference type="Proteomes" id="UP000317716">
    <property type="component" value="Unassembled WGS sequence"/>
</dbReference>
<dbReference type="AlphaFoldDB" id="A0A538SEP6"/>
<evidence type="ECO:0000313" key="4">
    <source>
        <dbReference type="Proteomes" id="UP000317716"/>
    </source>
</evidence>
<dbReference type="InterPro" id="IPR029058">
    <property type="entry name" value="AB_hydrolase_fold"/>
</dbReference>
<gene>
    <name evidence="3" type="ORF">E6K72_11990</name>
</gene>